<dbReference type="InterPro" id="IPR050628">
    <property type="entry name" value="SNF2_RAD54_helicase_TF"/>
</dbReference>
<feature type="compositionally biased region" description="Basic residues" evidence="6">
    <location>
        <begin position="206"/>
        <end position="215"/>
    </location>
</feature>
<evidence type="ECO:0000256" key="3">
    <source>
        <dbReference type="ARBA" id="ARBA00022806"/>
    </source>
</evidence>
<dbReference type="GO" id="GO:0004386">
    <property type="term" value="F:helicase activity"/>
    <property type="evidence" value="ECO:0007669"/>
    <property type="project" value="UniProtKB-KW"/>
</dbReference>
<dbReference type="OrthoDB" id="448448at2759"/>
<feature type="compositionally biased region" description="Pro residues" evidence="6">
    <location>
        <begin position="155"/>
        <end position="165"/>
    </location>
</feature>
<dbReference type="InParanoid" id="F2U9T1"/>
<keyword evidence="5" id="KW-0862">Zinc</keyword>
<feature type="domain" description="Helicase C-terminal" evidence="9">
    <location>
        <begin position="698"/>
        <end position="852"/>
    </location>
</feature>
<feature type="compositionally biased region" description="Low complexity" evidence="6">
    <location>
        <begin position="129"/>
        <end position="154"/>
    </location>
</feature>
<dbReference type="SMART" id="SM00487">
    <property type="entry name" value="DEXDc"/>
    <property type="match status" value="1"/>
</dbReference>
<dbReference type="GO" id="GO:0005634">
    <property type="term" value="C:nucleus"/>
    <property type="evidence" value="ECO:0007669"/>
    <property type="project" value="TreeGrafter"/>
</dbReference>
<keyword evidence="5" id="KW-0863">Zinc-finger</keyword>
<dbReference type="GO" id="GO:0008094">
    <property type="term" value="F:ATP-dependent activity, acting on DNA"/>
    <property type="evidence" value="ECO:0007669"/>
    <property type="project" value="TreeGrafter"/>
</dbReference>
<keyword evidence="1" id="KW-0547">Nucleotide-binding</keyword>
<dbReference type="InterPro" id="IPR027417">
    <property type="entry name" value="P-loop_NTPase"/>
</dbReference>
<dbReference type="SUPFAM" id="SSF52540">
    <property type="entry name" value="P-loop containing nucleoside triphosphate hydrolases"/>
    <property type="match status" value="2"/>
</dbReference>
<feature type="compositionally biased region" description="Basic residues" evidence="6">
    <location>
        <begin position="168"/>
        <end position="179"/>
    </location>
</feature>
<dbReference type="AlphaFoldDB" id="F2U9T1"/>
<dbReference type="Proteomes" id="UP000007799">
    <property type="component" value="Unassembled WGS sequence"/>
</dbReference>
<feature type="domain" description="RING-type" evidence="7">
    <location>
        <begin position="613"/>
        <end position="654"/>
    </location>
</feature>
<dbReference type="CDD" id="cd18008">
    <property type="entry name" value="DEXDc_SHPRH-like"/>
    <property type="match status" value="1"/>
</dbReference>
<dbReference type="GO" id="GO:0006289">
    <property type="term" value="P:nucleotide-excision repair"/>
    <property type="evidence" value="ECO:0007669"/>
    <property type="project" value="TreeGrafter"/>
</dbReference>
<dbReference type="InterPro" id="IPR049730">
    <property type="entry name" value="SNF2/RAD54-like_C"/>
</dbReference>
<dbReference type="Pfam" id="PF00176">
    <property type="entry name" value="SNF2-rel_dom"/>
    <property type="match status" value="2"/>
</dbReference>
<evidence type="ECO:0000259" key="9">
    <source>
        <dbReference type="PROSITE" id="PS51194"/>
    </source>
</evidence>
<keyword evidence="11" id="KW-1185">Reference proteome</keyword>
<dbReference type="InterPro" id="IPR000330">
    <property type="entry name" value="SNF2_N"/>
</dbReference>
<gene>
    <name evidence="10" type="ORF">PTSG_04822</name>
</gene>
<dbReference type="GO" id="GO:0016787">
    <property type="term" value="F:hydrolase activity"/>
    <property type="evidence" value="ECO:0007669"/>
    <property type="project" value="UniProtKB-KW"/>
</dbReference>
<protein>
    <submittedName>
        <fullName evidence="10">Nucleotide excision repair protein</fullName>
    </submittedName>
</protein>
<dbReference type="RefSeq" id="XP_004994139.1">
    <property type="nucleotide sequence ID" value="XM_004994082.1"/>
</dbReference>
<dbReference type="PROSITE" id="PS50089">
    <property type="entry name" value="ZF_RING_2"/>
    <property type="match status" value="1"/>
</dbReference>
<dbReference type="InterPro" id="IPR014001">
    <property type="entry name" value="Helicase_ATP-bd"/>
</dbReference>
<dbReference type="CDD" id="cd18793">
    <property type="entry name" value="SF2_C_SNF"/>
    <property type="match status" value="1"/>
</dbReference>
<dbReference type="SMART" id="SM00490">
    <property type="entry name" value="HELICc"/>
    <property type="match status" value="1"/>
</dbReference>
<dbReference type="Gene3D" id="3.40.50.10810">
    <property type="entry name" value="Tandem AAA-ATPase domain"/>
    <property type="match status" value="1"/>
</dbReference>
<dbReference type="EMBL" id="GL832965">
    <property type="protein sequence ID" value="EGD73108.1"/>
    <property type="molecule type" value="Genomic_DNA"/>
</dbReference>
<dbReference type="PROSITE" id="PS51192">
    <property type="entry name" value="HELICASE_ATP_BIND_1"/>
    <property type="match status" value="1"/>
</dbReference>
<feature type="domain" description="Helicase ATP-binding" evidence="8">
    <location>
        <begin position="272"/>
        <end position="451"/>
    </location>
</feature>
<feature type="compositionally biased region" description="Low complexity" evidence="6">
    <location>
        <begin position="182"/>
        <end position="204"/>
    </location>
</feature>
<evidence type="ECO:0000313" key="10">
    <source>
        <dbReference type="EMBL" id="EGD73108.1"/>
    </source>
</evidence>
<dbReference type="InterPro" id="IPR013083">
    <property type="entry name" value="Znf_RING/FYVE/PHD"/>
</dbReference>
<evidence type="ECO:0000256" key="1">
    <source>
        <dbReference type="ARBA" id="ARBA00022741"/>
    </source>
</evidence>
<feature type="region of interest" description="Disordered" evidence="6">
    <location>
        <begin position="1"/>
        <end position="220"/>
    </location>
</feature>
<evidence type="ECO:0000256" key="6">
    <source>
        <dbReference type="SAM" id="MobiDB-lite"/>
    </source>
</evidence>
<dbReference type="Gene3D" id="3.30.40.10">
    <property type="entry name" value="Zinc/RING finger domain, C3HC4 (zinc finger)"/>
    <property type="match status" value="1"/>
</dbReference>
<dbReference type="SUPFAM" id="SSF57850">
    <property type="entry name" value="RING/U-box"/>
    <property type="match status" value="1"/>
</dbReference>
<keyword evidence="3" id="KW-0347">Helicase</keyword>
<dbReference type="GO" id="GO:0005524">
    <property type="term" value="F:ATP binding"/>
    <property type="evidence" value="ECO:0007669"/>
    <property type="project" value="UniProtKB-KW"/>
</dbReference>
<dbReference type="OMA" id="DHIMLRR"/>
<dbReference type="InterPro" id="IPR038718">
    <property type="entry name" value="SNF2-like_sf"/>
</dbReference>
<dbReference type="GO" id="GO:0008270">
    <property type="term" value="F:zinc ion binding"/>
    <property type="evidence" value="ECO:0007669"/>
    <property type="project" value="UniProtKB-KW"/>
</dbReference>
<dbReference type="InterPro" id="IPR001841">
    <property type="entry name" value="Znf_RING"/>
</dbReference>
<dbReference type="PANTHER" id="PTHR45626:SF12">
    <property type="entry name" value="DNA REPAIR PROTEIN RAD16"/>
    <property type="match status" value="1"/>
</dbReference>
<dbReference type="PROSITE" id="PS51194">
    <property type="entry name" value="HELICASE_CTER"/>
    <property type="match status" value="1"/>
</dbReference>
<evidence type="ECO:0000259" key="7">
    <source>
        <dbReference type="PROSITE" id="PS50089"/>
    </source>
</evidence>
<dbReference type="GeneID" id="16074717"/>
<feature type="compositionally biased region" description="Basic residues" evidence="6">
    <location>
        <begin position="40"/>
        <end position="56"/>
    </location>
</feature>
<accession>F2U9T1</accession>
<evidence type="ECO:0000259" key="8">
    <source>
        <dbReference type="PROSITE" id="PS51192"/>
    </source>
</evidence>
<dbReference type="Gene3D" id="3.40.50.300">
    <property type="entry name" value="P-loop containing nucleotide triphosphate hydrolases"/>
    <property type="match status" value="1"/>
</dbReference>
<proteinExistence type="predicted"/>
<dbReference type="FunCoup" id="F2U9T1">
    <property type="interactions" value="1016"/>
</dbReference>
<feature type="compositionally biased region" description="Low complexity" evidence="6">
    <location>
        <begin position="60"/>
        <end position="75"/>
    </location>
</feature>
<sequence length="865" mass="97911">MAAGRRTGRRKAKAEPEKEKEEDDVLVIEDDEDEEETGSVRRRSPRVQMNKTRKARQSQVATTPAPSSSSTVAPRRSPRRKPRSKETPAQQLRKATARTSFVGSDDDDDDGDDDDEDDVWEPDVDEEASSSSSNSPSNSDSDFDDLLSSPTVVKPTPPPPPPEPQPTKRAKRTAARRRNARGDGAAGRASTPAASSGTSSASASQQRRKVGRKKKETLDERIHRLHPEIKEVWTTLRGIDPSTELDIPEQPENLAVTLLPFQREGLAWMINQESNSDFQGGILADEMGMGKTIQTIALLLSRPSQAEPRKPTLVIAPTVALFQWRTEVEAKSKPGSLKVLVYYGSGRNRDADHITSFDVVLTTYATVESEWRRQQSGFKRKGEKVKEKSTIHSIAWHRVVLDEAHFIKDRSCSTARAVFGLSAKYKWSLSGTPLQNRVGEMYSLVKFLKGDPFSFYFCRQCECKSLTWNFSNYKRCDDCGHANCSHFAWWNREILRPIQKFGPVGAGKVAFDHLRQLLSAIMLRRTKVDRGSELGLPPRIIHTRRDLFTHEEEDFYEALFSESKTRFQSFVRAGTVLNNYAHIFELLMRMRQSVNHPWLVTHRVDSKDDKDVCGICHEFAEDPIMSGCKHTFCREEVELYISSSCAEVPVCPVCFQPLSIDLTQPTIERPKIAEKSKSKSIVRRLDMERWQSSTKIEALLEELTALQSDTHCIKSIIFSQFTQFLDLLEWRLQRGGIRCVKLDGRMSPASRAAVIDAFNTKPEITVFLISLKAGGLALNLTAASRVYITDPWWNPCAEAQAMDRIHRLGQNRPVEVRRLIIENSIESRIDQLQEKKRLLFESTVGMNSSALNRLTEEDLRFLFVL</sequence>
<evidence type="ECO:0000256" key="4">
    <source>
        <dbReference type="ARBA" id="ARBA00022840"/>
    </source>
</evidence>
<dbReference type="Pfam" id="PF00271">
    <property type="entry name" value="Helicase_C"/>
    <property type="match status" value="1"/>
</dbReference>
<feature type="compositionally biased region" description="Acidic residues" evidence="6">
    <location>
        <begin position="20"/>
        <end position="37"/>
    </location>
</feature>
<dbReference type="STRING" id="946362.F2U9T1"/>
<reference evidence="10" key="1">
    <citation type="submission" date="2009-08" db="EMBL/GenBank/DDBJ databases">
        <title>Annotation of Salpingoeca rosetta.</title>
        <authorList>
            <consortium name="The Broad Institute Genome Sequencing Platform"/>
            <person name="Russ C."/>
            <person name="Cuomo C."/>
            <person name="Burger G."/>
            <person name="Gray M.W."/>
            <person name="Holland P.W.H."/>
            <person name="King N."/>
            <person name="Lang F.B.F."/>
            <person name="Roger A.J."/>
            <person name="Ruiz-Trillo I."/>
            <person name="Young S.K."/>
            <person name="Zeng Q."/>
            <person name="Gargeya S."/>
            <person name="Alvarado L."/>
            <person name="Berlin A."/>
            <person name="Chapman S.B."/>
            <person name="Chen Z."/>
            <person name="Freedman E."/>
            <person name="Gellesch M."/>
            <person name="Goldberg J."/>
            <person name="Griggs A."/>
            <person name="Gujja S."/>
            <person name="Heilman E."/>
            <person name="Heiman D."/>
            <person name="Howarth C."/>
            <person name="Mehta T."/>
            <person name="Neiman D."/>
            <person name="Pearson M."/>
            <person name="Roberts A."/>
            <person name="Saif S."/>
            <person name="Shea T."/>
            <person name="Shenoy N."/>
            <person name="Sisk P."/>
            <person name="Stolte C."/>
            <person name="Sykes S."/>
            <person name="White J."/>
            <person name="Yandava C."/>
            <person name="Haas B."/>
            <person name="Nusbaum C."/>
            <person name="Birren B."/>
        </authorList>
    </citation>
    <scope>NUCLEOTIDE SEQUENCE [LARGE SCALE GENOMIC DNA]</scope>
    <source>
        <strain evidence="10">ATCC 50818</strain>
    </source>
</reference>
<evidence type="ECO:0000256" key="2">
    <source>
        <dbReference type="ARBA" id="ARBA00022801"/>
    </source>
</evidence>
<dbReference type="CDD" id="cd16567">
    <property type="entry name" value="RING-HC_RAD16-like"/>
    <property type="match status" value="1"/>
</dbReference>
<organism evidence="11">
    <name type="scientific">Salpingoeca rosetta (strain ATCC 50818 / BSB-021)</name>
    <dbReference type="NCBI Taxonomy" id="946362"/>
    <lineage>
        <taxon>Eukaryota</taxon>
        <taxon>Choanoflagellata</taxon>
        <taxon>Craspedida</taxon>
        <taxon>Salpingoecidae</taxon>
        <taxon>Salpingoeca</taxon>
    </lineage>
</organism>
<name>F2U9T1_SALR5</name>
<dbReference type="KEGG" id="sre:PTSG_04822"/>
<feature type="compositionally biased region" description="Acidic residues" evidence="6">
    <location>
        <begin position="104"/>
        <end position="128"/>
    </location>
</feature>
<evidence type="ECO:0000256" key="5">
    <source>
        <dbReference type="PROSITE-ProRule" id="PRU00175"/>
    </source>
</evidence>
<dbReference type="eggNOG" id="KOG1002">
    <property type="taxonomic scope" value="Eukaryota"/>
</dbReference>
<keyword evidence="2" id="KW-0378">Hydrolase</keyword>
<evidence type="ECO:0000313" key="11">
    <source>
        <dbReference type="Proteomes" id="UP000007799"/>
    </source>
</evidence>
<dbReference type="PANTHER" id="PTHR45626">
    <property type="entry name" value="TRANSCRIPTION TERMINATION FACTOR 2-RELATED"/>
    <property type="match status" value="1"/>
</dbReference>
<dbReference type="InterPro" id="IPR001650">
    <property type="entry name" value="Helicase_C-like"/>
</dbReference>
<feature type="compositionally biased region" description="Basic residues" evidence="6">
    <location>
        <begin position="1"/>
        <end position="12"/>
    </location>
</feature>
<keyword evidence="5" id="KW-0479">Metal-binding</keyword>
<keyword evidence="4" id="KW-0067">ATP-binding</keyword>